<dbReference type="Proteomes" id="UP000510721">
    <property type="component" value="Chromosome"/>
</dbReference>
<gene>
    <name evidence="1" type="ORF">FKV68_09570</name>
</gene>
<accession>A0A859QK24</accession>
<dbReference type="AlphaFoldDB" id="A0A859QK24"/>
<sequence length="85" mass="9730">MTEGTGVRPLQASSDVPLLPEDLSALQRVFDRLCDEHRWPRDSAPARRYARMLIEAYQAGTTNERHLLMAGRLFVSRSREARSFV</sequence>
<organism evidence="1 2">
    <name type="scientific">Sinorhizobium mexicanum</name>
    <dbReference type="NCBI Taxonomy" id="375549"/>
    <lineage>
        <taxon>Bacteria</taxon>
        <taxon>Pseudomonadati</taxon>
        <taxon>Pseudomonadota</taxon>
        <taxon>Alphaproteobacteria</taxon>
        <taxon>Hyphomicrobiales</taxon>
        <taxon>Rhizobiaceae</taxon>
        <taxon>Sinorhizobium/Ensifer group</taxon>
        <taxon>Sinorhizobium</taxon>
    </lineage>
</organism>
<evidence type="ECO:0000313" key="2">
    <source>
        <dbReference type="Proteomes" id="UP000510721"/>
    </source>
</evidence>
<keyword evidence="2" id="KW-1185">Reference proteome</keyword>
<proteinExistence type="predicted"/>
<evidence type="ECO:0000313" key="1">
    <source>
        <dbReference type="EMBL" id="QLL61677.1"/>
    </source>
</evidence>
<dbReference type="KEGG" id="emx:FKV68_09570"/>
<name>A0A859QK24_9HYPH</name>
<protein>
    <submittedName>
        <fullName evidence="1">Uncharacterized protein</fullName>
    </submittedName>
</protein>
<reference evidence="1 2" key="1">
    <citation type="submission" date="2019-06" db="EMBL/GenBank/DDBJ databases">
        <title>Complete genome sequence of Ensifer mexicanus ITTG R7 isolated from nodules of Acacia angustissima (Mill.) Kuntze.</title>
        <authorList>
            <person name="Rincon-Rosales R."/>
            <person name="Rogel M.A."/>
            <person name="Guerrero G."/>
            <person name="Rincon-Molina C.I."/>
            <person name="Lopez-Lopez A."/>
            <person name="Martinez-Romero E."/>
        </authorList>
    </citation>
    <scope>NUCLEOTIDE SEQUENCE [LARGE SCALE GENOMIC DNA]</scope>
    <source>
        <strain evidence="1 2">ITTG R7</strain>
    </source>
</reference>
<dbReference type="EMBL" id="CP041238">
    <property type="protein sequence ID" value="QLL61677.1"/>
    <property type="molecule type" value="Genomic_DNA"/>
</dbReference>